<dbReference type="KEGG" id="orp:MOP44_11180"/>
<keyword evidence="2 6" id="KW-0349">Heme</keyword>
<dbReference type="Gene3D" id="1.10.760.10">
    <property type="entry name" value="Cytochrome c-like domain"/>
    <property type="match status" value="1"/>
</dbReference>
<evidence type="ECO:0000256" key="4">
    <source>
        <dbReference type="ARBA" id="ARBA00022982"/>
    </source>
</evidence>
<evidence type="ECO:0000256" key="5">
    <source>
        <dbReference type="ARBA" id="ARBA00023004"/>
    </source>
</evidence>
<evidence type="ECO:0000313" key="9">
    <source>
        <dbReference type="EMBL" id="UWZ86483.1"/>
    </source>
</evidence>
<keyword evidence="3 6" id="KW-0479">Metal-binding</keyword>
<dbReference type="InterPro" id="IPR009056">
    <property type="entry name" value="Cyt_c-like_dom"/>
</dbReference>
<dbReference type="InterPro" id="IPR008168">
    <property type="entry name" value="Cyt_C_IC"/>
</dbReference>
<keyword evidence="7" id="KW-0732">Signal</keyword>
<gene>
    <name evidence="9" type="ORF">MOP44_11180</name>
</gene>
<evidence type="ECO:0000313" key="10">
    <source>
        <dbReference type="Proteomes" id="UP001059380"/>
    </source>
</evidence>
<reference evidence="9" key="1">
    <citation type="submission" date="2021-04" db="EMBL/GenBank/DDBJ databases">
        <title>Phylogenetic analysis of Acidobacteriaceae.</title>
        <authorList>
            <person name="Qiu L."/>
            <person name="Zhang Q."/>
        </authorList>
    </citation>
    <scope>NUCLEOTIDE SEQUENCE</scope>
    <source>
        <strain evidence="9">DSM 25168</strain>
    </source>
</reference>
<dbReference type="PANTHER" id="PTHR35008">
    <property type="entry name" value="BLL4482 PROTEIN-RELATED"/>
    <property type="match status" value="1"/>
</dbReference>
<name>A0A9J7BUC8_9BACT</name>
<dbReference type="GO" id="GO:0020037">
    <property type="term" value="F:heme binding"/>
    <property type="evidence" value="ECO:0007669"/>
    <property type="project" value="InterPro"/>
</dbReference>
<feature type="signal peptide" evidence="7">
    <location>
        <begin position="1"/>
        <end position="23"/>
    </location>
</feature>
<dbReference type="Proteomes" id="UP001059380">
    <property type="component" value="Chromosome"/>
</dbReference>
<dbReference type="AlphaFoldDB" id="A0A9J7BUC8"/>
<evidence type="ECO:0000256" key="7">
    <source>
        <dbReference type="SAM" id="SignalP"/>
    </source>
</evidence>
<keyword evidence="5 6" id="KW-0408">Iron</keyword>
<organism evidence="9 10">
    <name type="scientific">Occallatibacter riparius</name>
    <dbReference type="NCBI Taxonomy" id="1002689"/>
    <lineage>
        <taxon>Bacteria</taxon>
        <taxon>Pseudomonadati</taxon>
        <taxon>Acidobacteriota</taxon>
        <taxon>Terriglobia</taxon>
        <taxon>Terriglobales</taxon>
        <taxon>Acidobacteriaceae</taxon>
        <taxon>Occallatibacter</taxon>
    </lineage>
</organism>
<dbReference type="SUPFAM" id="SSF46626">
    <property type="entry name" value="Cytochrome c"/>
    <property type="match status" value="1"/>
</dbReference>
<evidence type="ECO:0000256" key="3">
    <source>
        <dbReference type="ARBA" id="ARBA00022723"/>
    </source>
</evidence>
<feature type="domain" description="Cytochrome c" evidence="8">
    <location>
        <begin position="21"/>
        <end position="104"/>
    </location>
</feature>
<dbReference type="PRINTS" id="PR00605">
    <property type="entry name" value="CYTCHROMECIC"/>
</dbReference>
<dbReference type="EMBL" id="CP093313">
    <property type="protein sequence ID" value="UWZ86483.1"/>
    <property type="molecule type" value="Genomic_DNA"/>
</dbReference>
<evidence type="ECO:0000256" key="6">
    <source>
        <dbReference type="PROSITE-ProRule" id="PRU00433"/>
    </source>
</evidence>
<keyword evidence="10" id="KW-1185">Reference proteome</keyword>
<dbReference type="Pfam" id="PF13442">
    <property type="entry name" value="Cytochrome_CBB3"/>
    <property type="match status" value="1"/>
</dbReference>
<feature type="chain" id="PRO_5039920649" evidence="7">
    <location>
        <begin position="24"/>
        <end position="105"/>
    </location>
</feature>
<keyword evidence="1" id="KW-0813">Transport</keyword>
<dbReference type="PANTHER" id="PTHR35008:SF4">
    <property type="entry name" value="BLL4482 PROTEIN"/>
    <property type="match status" value="1"/>
</dbReference>
<accession>A0A9J7BUC8</accession>
<dbReference type="GO" id="GO:0009055">
    <property type="term" value="F:electron transfer activity"/>
    <property type="evidence" value="ECO:0007669"/>
    <property type="project" value="InterPro"/>
</dbReference>
<evidence type="ECO:0000259" key="8">
    <source>
        <dbReference type="PROSITE" id="PS51007"/>
    </source>
</evidence>
<dbReference type="GO" id="GO:0005506">
    <property type="term" value="F:iron ion binding"/>
    <property type="evidence" value="ECO:0007669"/>
    <property type="project" value="InterPro"/>
</dbReference>
<dbReference type="RefSeq" id="WP_260796122.1">
    <property type="nucleotide sequence ID" value="NZ_CP093313.1"/>
</dbReference>
<proteinExistence type="predicted"/>
<evidence type="ECO:0000256" key="2">
    <source>
        <dbReference type="ARBA" id="ARBA00022617"/>
    </source>
</evidence>
<keyword evidence="4" id="KW-0249">Electron transport</keyword>
<protein>
    <submittedName>
        <fullName evidence="9">Cytochrome c</fullName>
    </submittedName>
</protein>
<dbReference type="InterPro" id="IPR036909">
    <property type="entry name" value="Cyt_c-like_dom_sf"/>
</dbReference>
<sequence>MNTRIRMAGMVLLGLLGVAPMMAQAGADTYKAKCQSCHGATGMADTGAGKAMKVKPANDADVKAMTEDQMIAVVTDGKGKMPAYKGKLTDAQIKDSVAYYRTFVK</sequence>
<dbReference type="InterPro" id="IPR051459">
    <property type="entry name" value="Cytochrome_c-type_DH"/>
</dbReference>
<dbReference type="PROSITE" id="PS51007">
    <property type="entry name" value="CYTC"/>
    <property type="match status" value="1"/>
</dbReference>
<evidence type="ECO:0000256" key="1">
    <source>
        <dbReference type="ARBA" id="ARBA00022448"/>
    </source>
</evidence>